<dbReference type="RefSeq" id="WP_171096055.1">
    <property type="nucleotide sequence ID" value="NZ_CP053069.1"/>
</dbReference>
<dbReference type="InterPro" id="IPR050697">
    <property type="entry name" value="Adenylyl/Guanylyl_Cyclase_3/4"/>
</dbReference>
<proteinExistence type="predicted"/>
<dbReference type="PROSITE" id="PS50125">
    <property type="entry name" value="GUANYLATE_CYCLASE_2"/>
    <property type="match status" value="1"/>
</dbReference>
<protein>
    <recommendedName>
        <fullName evidence="2">Guanylate cyclase domain-containing protein</fullName>
    </recommendedName>
</protein>
<organism evidence="3 4">
    <name type="scientific">Usitatibacter rugosus</name>
    <dbReference type="NCBI Taxonomy" id="2732067"/>
    <lineage>
        <taxon>Bacteria</taxon>
        <taxon>Pseudomonadati</taxon>
        <taxon>Pseudomonadota</taxon>
        <taxon>Betaproteobacteria</taxon>
        <taxon>Nitrosomonadales</taxon>
        <taxon>Usitatibacteraceae</taxon>
        <taxon>Usitatibacter</taxon>
    </lineage>
</organism>
<dbReference type="Gene3D" id="3.30.70.1230">
    <property type="entry name" value="Nucleotide cyclase"/>
    <property type="match status" value="1"/>
</dbReference>
<dbReference type="KEGG" id="uru:DSM104443_04290"/>
<dbReference type="CDD" id="cd07302">
    <property type="entry name" value="CHD"/>
    <property type="match status" value="1"/>
</dbReference>
<keyword evidence="1" id="KW-0812">Transmembrane</keyword>
<dbReference type="PANTHER" id="PTHR43081">
    <property type="entry name" value="ADENYLATE CYCLASE, TERMINAL-DIFFERENTIATION SPECIFIC-RELATED"/>
    <property type="match status" value="1"/>
</dbReference>
<dbReference type="Proteomes" id="UP000501534">
    <property type="component" value="Chromosome"/>
</dbReference>
<keyword evidence="4" id="KW-1185">Reference proteome</keyword>
<dbReference type="SMART" id="SM00044">
    <property type="entry name" value="CYCc"/>
    <property type="match status" value="1"/>
</dbReference>
<dbReference type="InterPro" id="IPR007890">
    <property type="entry name" value="CHASE2"/>
</dbReference>
<keyword evidence="1" id="KW-1133">Transmembrane helix</keyword>
<feature type="transmembrane region" description="Helical" evidence="1">
    <location>
        <begin position="287"/>
        <end position="305"/>
    </location>
</feature>
<feature type="domain" description="Guanylate cyclase" evidence="2">
    <location>
        <begin position="400"/>
        <end position="532"/>
    </location>
</feature>
<keyword evidence="1" id="KW-0472">Membrane</keyword>
<dbReference type="GO" id="GO:0004016">
    <property type="term" value="F:adenylate cyclase activity"/>
    <property type="evidence" value="ECO:0007669"/>
    <property type="project" value="UniProtKB-ARBA"/>
</dbReference>
<dbReference type="EMBL" id="CP053069">
    <property type="protein sequence ID" value="QJR13195.1"/>
    <property type="molecule type" value="Genomic_DNA"/>
</dbReference>
<dbReference type="SUPFAM" id="SSF55073">
    <property type="entry name" value="Nucleotide cyclase"/>
    <property type="match status" value="1"/>
</dbReference>
<dbReference type="AlphaFoldDB" id="A0A6M4H1G9"/>
<dbReference type="SMART" id="SM01080">
    <property type="entry name" value="CHASE2"/>
    <property type="match status" value="1"/>
</dbReference>
<accession>A0A6M4H1G9</accession>
<dbReference type="InterPro" id="IPR001054">
    <property type="entry name" value="A/G_cyclase"/>
</dbReference>
<dbReference type="Pfam" id="PF00211">
    <property type="entry name" value="Guanylate_cyc"/>
    <property type="match status" value="1"/>
</dbReference>
<sequence length="577" mass="62658">MAAMRGYAVAALALVGLLFSWTPVAERIDLMLLDAEFDLLRKFDPKPAPDDIIIVGVDDRTFQEIPEPLGLWHEPLGRVLAKLASAKPKAIGLDITLPDRSFDAMRPGLDRALMAGLAAARENGPLVASLAIDPRTNAAKNIHLPFLAVLREERLGITLFARDADGLTRRFSLAIPTDDAAFPTLVGRLCRTLKAKKCRDGMIDYSLGAPFRYVPFHSVLKSDDPQYLSNLFRDRIVLIGETQRFSDRIAVPVNLAGWETVKRDSPGVVVHAAALRTAMYGDPAEEAGRPMMFLLVSAAALLVLMSNWRLSFVTGVIVGALGFAAATFALLHGQAVDLAAPLFTLALAWVSRTAYEAWTERRERERLRAEFSGYVSPAVLRGILRGEIRPGKVGERRELAFVFADLRGSTAMTAQITPEEALTLLNRFHQVIATAIHRHDGMLDNIRGDGVMAVFGAPKTLPDPVKAAWDALQEMFRGLDRLNAELTKEGKSPLSMVAGMAVGVAVVGHVGAKTRFNYTAIGDAANVAARLQEEAKRHGARAVLAGPARDRLGEAPLEALGALQIGGHDPVEGWAWR</sequence>
<evidence type="ECO:0000259" key="2">
    <source>
        <dbReference type="PROSITE" id="PS50125"/>
    </source>
</evidence>
<evidence type="ECO:0000313" key="3">
    <source>
        <dbReference type="EMBL" id="QJR13195.1"/>
    </source>
</evidence>
<dbReference type="GO" id="GO:0006171">
    <property type="term" value="P:cAMP biosynthetic process"/>
    <property type="evidence" value="ECO:0007669"/>
    <property type="project" value="TreeGrafter"/>
</dbReference>
<reference evidence="3 4" key="1">
    <citation type="submission" date="2020-04" db="EMBL/GenBank/DDBJ databases">
        <title>Usitatibacter rugosus gen. nov., sp. nov. and Usitatibacter palustris sp. nov., novel members of Usitatibacteraceae fam. nov. within the order Nitrosomonadales isolated from soil.</title>
        <authorList>
            <person name="Huber K.J."/>
            <person name="Neumann-Schaal M."/>
            <person name="Geppert A."/>
            <person name="Luckner M."/>
            <person name="Wanner G."/>
            <person name="Overmann J."/>
        </authorList>
    </citation>
    <scope>NUCLEOTIDE SEQUENCE [LARGE SCALE GENOMIC DNA]</scope>
    <source>
        <strain evidence="3 4">0125_3</strain>
    </source>
</reference>
<dbReference type="GO" id="GO:0035556">
    <property type="term" value="P:intracellular signal transduction"/>
    <property type="evidence" value="ECO:0007669"/>
    <property type="project" value="InterPro"/>
</dbReference>
<gene>
    <name evidence="3" type="ORF">DSM104443_04290</name>
</gene>
<evidence type="ECO:0000256" key="1">
    <source>
        <dbReference type="SAM" id="Phobius"/>
    </source>
</evidence>
<dbReference type="InterPro" id="IPR029787">
    <property type="entry name" value="Nucleotide_cyclase"/>
</dbReference>
<dbReference type="Pfam" id="PF05226">
    <property type="entry name" value="CHASE2"/>
    <property type="match status" value="1"/>
</dbReference>
<feature type="transmembrane region" description="Helical" evidence="1">
    <location>
        <begin position="312"/>
        <end position="332"/>
    </location>
</feature>
<dbReference type="PANTHER" id="PTHR43081:SF1">
    <property type="entry name" value="ADENYLATE CYCLASE, TERMINAL-DIFFERENTIATION SPECIFIC"/>
    <property type="match status" value="1"/>
</dbReference>
<name>A0A6M4H1G9_9PROT</name>
<evidence type="ECO:0000313" key="4">
    <source>
        <dbReference type="Proteomes" id="UP000501534"/>
    </source>
</evidence>